<dbReference type="EMBL" id="BART01023799">
    <property type="protein sequence ID" value="GAG96882.1"/>
    <property type="molecule type" value="Genomic_DNA"/>
</dbReference>
<protein>
    <submittedName>
        <fullName evidence="1">Uncharacterized protein</fullName>
    </submittedName>
</protein>
<dbReference type="AlphaFoldDB" id="X1CV82"/>
<comment type="caution">
    <text evidence="1">The sequence shown here is derived from an EMBL/GenBank/DDBJ whole genome shotgun (WGS) entry which is preliminary data.</text>
</comment>
<evidence type="ECO:0000313" key="1">
    <source>
        <dbReference type="EMBL" id="GAG96882.1"/>
    </source>
</evidence>
<name>X1CV82_9ZZZZ</name>
<accession>X1CV82</accession>
<gene>
    <name evidence="1" type="ORF">S01H4_43186</name>
</gene>
<proteinExistence type="predicted"/>
<reference evidence="1" key="1">
    <citation type="journal article" date="2014" name="Front. Microbiol.">
        <title>High frequency of phylogenetically diverse reductive dehalogenase-homologous genes in deep subseafloor sedimentary metagenomes.</title>
        <authorList>
            <person name="Kawai M."/>
            <person name="Futagami T."/>
            <person name="Toyoda A."/>
            <person name="Takaki Y."/>
            <person name="Nishi S."/>
            <person name="Hori S."/>
            <person name="Arai W."/>
            <person name="Tsubouchi T."/>
            <person name="Morono Y."/>
            <person name="Uchiyama I."/>
            <person name="Ito T."/>
            <person name="Fujiyama A."/>
            <person name="Inagaki F."/>
            <person name="Takami H."/>
        </authorList>
    </citation>
    <scope>NUCLEOTIDE SEQUENCE</scope>
    <source>
        <strain evidence="1">Expedition CK06-06</strain>
    </source>
</reference>
<feature type="non-terminal residue" evidence="1">
    <location>
        <position position="1"/>
    </location>
</feature>
<sequence length="192" mass="22482">FAAMIHDESLDQKMNARMMKLMETTWDDIEVTDEGLGFDDLSLERYRQDLLEEFNKDKNKYLKMPKAVYTGFKADNNLCKETGIIALLGYPARPSKNPDYEYQLFDLIYIDMQGKAVLLNQKEILDALTVHKGKNRFVPDAVDRGDENAIKEYLWVLLIGHSPWDDFLRSISSTYKKYFCLSFWCQNPILFH</sequence>
<organism evidence="1">
    <name type="scientific">marine sediment metagenome</name>
    <dbReference type="NCBI Taxonomy" id="412755"/>
    <lineage>
        <taxon>unclassified sequences</taxon>
        <taxon>metagenomes</taxon>
        <taxon>ecological metagenomes</taxon>
    </lineage>
</organism>